<evidence type="ECO:0000259" key="3">
    <source>
        <dbReference type="Pfam" id="PF14403"/>
    </source>
</evidence>
<dbReference type="RefSeq" id="WP_093560541.1">
    <property type="nucleotide sequence ID" value="NZ_FPBO01000048.1"/>
</dbReference>
<reference evidence="5" key="1">
    <citation type="submission" date="2016-10" db="EMBL/GenBank/DDBJ databases">
        <authorList>
            <person name="Varghese N."/>
            <person name="Submissions S."/>
        </authorList>
    </citation>
    <scope>NUCLEOTIDE SEQUENCE [LARGE SCALE GENOMIC DNA]</scope>
    <source>
        <strain evidence="5">CGMCC 1.11014</strain>
    </source>
</reference>
<name>A0A1I7M1U8_9BURK</name>
<dbReference type="Gene3D" id="3.40.50.11290">
    <property type="match status" value="1"/>
</dbReference>
<dbReference type="Pfam" id="PF04168">
    <property type="entry name" value="Alpha-E"/>
    <property type="match status" value="1"/>
</dbReference>
<dbReference type="PANTHER" id="PTHR34595:SF2">
    <property type="entry name" value="BLR2978 PROTEIN"/>
    <property type="match status" value="1"/>
</dbReference>
<dbReference type="InterPro" id="IPR025841">
    <property type="entry name" value="CP_ATPgrasp_2"/>
</dbReference>
<evidence type="ECO:0000259" key="2">
    <source>
        <dbReference type="Pfam" id="PF04168"/>
    </source>
</evidence>
<organism evidence="4 5">
    <name type="scientific">Pseudoduganella namucuonensis</name>
    <dbReference type="NCBI Taxonomy" id="1035707"/>
    <lineage>
        <taxon>Bacteria</taxon>
        <taxon>Pseudomonadati</taxon>
        <taxon>Pseudomonadota</taxon>
        <taxon>Betaproteobacteria</taxon>
        <taxon>Burkholderiales</taxon>
        <taxon>Oxalobacteraceae</taxon>
        <taxon>Telluria group</taxon>
        <taxon>Pseudoduganella</taxon>
    </lineage>
</organism>
<feature type="compositionally biased region" description="Polar residues" evidence="1">
    <location>
        <begin position="588"/>
        <end position="605"/>
    </location>
</feature>
<accession>A0A1I7M1U8</accession>
<dbReference type="AlphaFoldDB" id="A0A1I7M1U8"/>
<dbReference type="EMBL" id="FPBO01000048">
    <property type="protein sequence ID" value="SFV15914.1"/>
    <property type="molecule type" value="Genomic_DNA"/>
</dbReference>
<sequence>MANQLLANYPAAPDGFDEMLDAARAPRAHWRAMLANLEHEAPDMMRQRLEMVQRQVRENGVTYNVTADADGKQRPWDLNVLPLILPHEEWSGIEAAVIQRATLLNKILGDVYGKQEMLREGLLPPALIHGHAGFLRPCHDVRHHDGIALHFYAVDLARAPDGRWWAMADRTQAPSGAGYALENRAIIAPTFPDLLRELKVQPLGGFFRTMRDSLVHWGRQCAATGDTPAPLRDGEMPLIVLLTPGPRTASYYEQAYLARHLGLPLVEGGDLTVRDGVVFLKTLSGLQRVHVVMRRVDDESCDPLELRSSMLGVAGLTEAARRGNVLVANSLGSSLLESGALLGFLPALSRRLLGEPLKMPSVATWWCGEAAALEAVIGKLDRLVIKPSFSQLPQFAVFGQDLDGDARAALIASLRANPNNYIAQELVRLSQAPVWKAGPAAGLQPRAIGLRVFACATPQGYVVMPGGLTRVATGPDARVLTMQMGGASKDTWVQARAKADAHRLQKRSARSEDLVREDTNLSSRVAENLLWFGRHAERCDNIGRLLRVVLNILFNVRFDQRGAEWPAVEALCIWFQLIPAEKKAAPPRQSQAQSLMGQTQTQNPAGPTPAAIFTDAEIESALLLAVVSPDVPGLARQQQQLHRIAGQLHERFSVDNWRALNRMVQPPAIPGERPSQSEVMTILDDAAASLMTLAGFALDGMTRDLGWRFMSIGRRLERLQFQSVVLQRALAMDEDGNLDWLLELSDSIVTYRARYRAQPEWLPVLDLLLCDATNPRSILFQINGILGALHKIAQSYGACGEDQLAPLQAELIALRPGADLNYGNTRLSDLLNRIQLASAALSEQISVQFFSYTDNGQQRSRDA</sequence>
<dbReference type="Proteomes" id="UP000199391">
    <property type="component" value="Unassembled WGS sequence"/>
</dbReference>
<dbReference type="OrthoDB" id="9804079at2"/>
<evidence type="ECO:0000313" key="4">
    <source>
        <dbReference type="EMBL" id="SFV15914.1"/>
    </source>
</evidence>
<evidence type="ECO:0000256" key="1">
    <source>
        <dbReference type="SAM" id="MobiDB-lite"/>
    </source>
</evidence>
<evidence type="ECO:0000313" key="5">
    <source>
        <dbReference type="Proteomes" id="UP000199391"/>
    </source>
</evidence>
<dbReference type="STRING" id="1035707.SAMN05216552_104844"/>
<dbReference type="PANTHER" id="PTHR34595">
    <property type="entry name" value="BLR5612 PROTEIN"/>
    <property type="match status" value="1"/>
</dbReference>
<feature type="domain" description="Circularly permuted ATP-grasp type 2" evidence="3">
    <location>
        <begin position="82"/>
        <end position="472"/>
    </location>
</feature>
<dbReference type="SUPFAM" id="SSF56059">
    <property type="entry name" value="Glutathione synthetase ATP-binding domain-like"/>
    <property type="match status" value="1"/>
</dbReference>
<dbReference type="InterPro" id="IPR051680">
    <property type="entry name" value="ATP-dep_Glu-Cys_Ligase-2"/>
</dbReference>
<gene>
    <name evidence="4" type="ORF">SAMN05216552_104844</name>
</gene>
<keyword evidence="5" id="KW-1185">Reference proteome</keyword>
<dbReference type="InterPro" id="IPR007296">
    <property type="entry name" value="DUF403"/>
</dbReference>
<dbReference type="Gene3D" id="3.30.1490.270">
    <property type="match status" value="1"/>
</dbReference>
<feature type="region of interest" description="Disordered" evidence="1">
    <location>
        <begin position="586"/>
        <end position="606"/>
    </location>
</feature>
<protein>
    <submittedName>
        <fullName evidence="4">Uncharacterized conserved protein, circularly permuted ATPgrasp superfamily</fullName>
    </submittedName>
</protein>
<dbReference type="Pfam" id="PF14403">
    <property type="entry name" value="CP_ATPgrasp_2"/>
    <property type="match status" value="1"/>
</dbReference>
<proteinExistence type="predicted"/>
<feature type="domain" description="DUF403" evidence="2">
    <location>
        <begin position="521"/>
        <end position="850"/>
    </location>
</feature>